<dbReference type="AlphaFoldDB" id="A0A395LJ41"/>
<name>A0A395LJ41_9SPHN</name>
<evidence type="ECO:0000313" key="3">
    <source>
        <dbReference type="Proteomes" id="UP000254101"/>
    </source>
</evidence>
<organism evidence="2 3">
    <name type="scientific">Alteriqipengyuania lutimaris</name>
    <dbReference type="NCBI Taxonomy" id="1538146"/>
    <lineage>
        <taxon>Bacteria</taxon>
        <taxon>Pseudomonadati</taxon>
        <taxon>Pseudomonadota</taxon>
        <taxon>Alphaproteobacteria</taxon>
        <taxon>Sphingomonadales</taxon>
        <taxon>Erythrobacteraceae</taxon>
        <taxon>Alteriqipengyuania</taxon>
    </lineage>
</organism>
<dbReference type="RefSeq" id="WP_115491249.1">
    <property type="nucleotide sequence ID" value="NZ_JACHWW010000001.1"/>
</dbReference>
<keyword evidence="3" id="KW-1185">Reference proteome</keyword>
<evidence type="ECO:0000313" key="2">
    <source>
        <dbReference type="EMBL" id="RDS77026.1"/>
    </source>
</evidence>
<sequence>MHKPAPPLSLVDRLRTAADAWAQESDATLAKLGRVVVNHSGFFNDLDRMPRGPSTDTLEKFARYLIDPANWPEGAVSQEAVELAHVVGVTAETSTPSSIKTDDVSLLPSTGSGQERERAA</sequence>
<proteinExistence type="predicted"/>
<comment type="caution">
    <text evidence="2">The sequence shown here is derived from an EMBL/GenBank/DDBJ whole genome shotgun (WGS) entry which is preliminary data.</text>
</comment>
<gene>
    <name evidence="2" type="ORF">DL238_04975</name>
</gene>
<dbReference type="OrthoDB" id="7585853at2"/>
<reference evidence="2 3" key="1">
    <citation type="submission" date="2018-07" db="EMBL/GenBank/DDBJ databases">
        <title>Erythrobacter nanhaiensis sp. nov., a novel member of the genus Erythrobacter isolated from the South China Sea.</title>
        <authorList>
            <person name="Chen X."/>
            <person name="Liu J."/>
        </authorList>
    </citation>
    <scope>NUCLEOTIDE SEQUENCE [LARGE SCALE GENOMIC DNA]</scope>
    <source>
        <strain evidence="2 3">S-5</strain>
    </source>
</reference>
<dbReference type="Proteomes" id="UP000254101">
    <property type="component" value="Unassembled WGS sequence"/>
</dbReference>
<accession>A0A395LJ41</accession>
<evidence type="ECO:0000256" key="1">
    <source>
        <dbReference type="SAM" id="MobiDB-lite"/>
    </source>
</evidence>
<protein>
    <submittedName>
        <fullName evidence="2">Uncharacterized protein</fullName>
    </submittedName>
</protein>
<feature type="region of interest" description="Disordered" evidence="1">
    <location>
        <begin position="91"/>
        <end position="120"/>
    </location>
</feature>
<dbReference type="EMBL" id="QRBB01000001">
    <property type="protein sequence ID" value="RDS77026.1"/>
    <property type="molecule type" value="Genomic_DNA"/>
</dbReference>